<feature type="compositionally biased region" description="Acidic residues" evidence="4">
    <location>
        <begin position="57"/>
        <end position="82"/>
    </location>
</feature>
<evidence type="ECO:0000313" key="6">
    <source>
        <dbReference type="Proteomes" id="UP000422736"/>
    </source>
</evidence>
<reference evidence="5 6" key="2">
    <citation type="submission" date="2019-11" db="EMBL/GenBank/DDBJ databases">
        <authorList>
            <person name="Lu H."/>
        </authorList>
    </citation>
    <scope>NUCLEOTIDE SEQUENCE [LARGE SCALE GENOMIC DNA]</scope>
    <source>
        <strain evidence="5 6">FIM1</strain>
    </source>
</reference>
<comment type="subcellular location">
    <subcellularLocation>
        <location evidence="1">Nucleus</location>
        <location evidence="1">Nucleolus</location>
    </subcellularLocation>
</comment>
<evidence type="ECO:0000256" key="1">
    <source>
        <dbReference type="ARBA" id="ARBA00004604"/>
    </source>
</evidence>
<dbReference type="Proteomes" id="UP000422736">
    <property type="component" value="Chromosome 2"/>
</dbReference>
<organism evidence="5 6">
    <name type="scientific">Kluyveromyces marxianus</name>
    <name type="common">Yeast</name>
    <name type="synonym">Candida kefyr</name>
    <dbReference type="NCBI Taxonomy" id="4911"/>
    <lineage>
        <taxon>Eukaryota</taxon>
        <taxon>Fungi</taxon>
        <taxon>Dikarya</taxon>
        <taxon>Ascomycota</taxon>
        <taxon>Saccharomycotina</taxon>
        <taxon>Saccharomycetes</taxon>
        <taxon>Saccharomycetales</taxon>
        <taxon>Saccharomycetaceae</taxon>
        <taxon>Kluyveromyces</taxon>
    </lineage>
</organism>
<feature type="region of interest" description="Disordered" evidence="4">
    <location>
        <begin position="603"/>
        <end position="701"/>
    </location>
</feature>
<feature type="region of interest" description="Disordered" evidence="4">
    <location>
        <begin position="457"/>
        <end position="522"/>
    </location>
</feature>
<reference evidence="5 6" key="1">
    <citation type="submission" date="2016-03" db="EMBL/GenBank/DDBJ databases">
        <title>How can Kluyveromyces marxianus grow so fast - potential evolutionary course in Saccharomyces Complex revealed by comparative genomics.</title>
        <authorList>
            <person name="Mo W."/>
            <person name="Lu W."/>
            <person name="Yang X."/>
            <person name="Qi J."/>
            <person name="Lv H."/>
        </authorList>
    </citation>
    <scope>NUCLEOTIDE SEQUENCE [LARGE SCALE GENOMIC DNA]</scope>
    <source>
        <strain evidence="5 6">FIM1</strain>
    </source>
</reference>
<accession>A0ABX6EVE4</accession>
<dbReference type="InterPro" id="IPR006709">
    <property type="entry name" value="SSU_processome_Utp14"/>
</dbReference>
<feature type="region of interest" description="Disordered" evidence="4">
    <location>
        <begin position="1"/>
        <end position="206"/>
    </location>
</feature>
<feature type="compositionally biased region" description="Basic residues" evidence="4">
    <location>
        <begin position="675"/>
        <end position="693"/>
    </location>
</feature>
<dbReference type="EMBL" id="CP015055">
    <property type="protein sequence ID" value="QGN14849.1"/>
    <property type="molecule type" value="Genomic_DNA"/>
</dbReference>
<feature type="compositionally biased region" description="Acidic residues" evidence="4">
    <location>
        <begin position="108"/>
        <end position="123"/>
    </location>
</feature>
<keyword evidence="3" id="KW-0539">Nucleus</keyword>
<feature type="compositionally biased region" description="Basic residues" evidence="4">
    <location>
        <begin position="1"/>
        <end position="19"/>
    </location>
</feature>
<proteinExistence type="predicted"/>
<evidence type="ECO:0000256" key="2">
    <source>
        <dbReference type="ARBA" id="ARBA00022553"/>
    </source>
</evidence>
<sequence>MAKRPRNTGRTKKQSKRRAFSALEIARREIEGDDSGSDIESSGRHGAIINPNKGSDDESGSESFEDEELDSDEALGSEDDYDVFNSKFSQTIRDKRKANKEIEKYYDSENDEGGYTSIEEEELLPLSAVWDMDDKSSTKDSEGDNAEDSKLTLNDNLSDKETSESDSEFSSSGSDEDDDEGEQLEEENPFEGLSDEEDDGTELKSVVSLLNKDKDKKQVKKLENVTVGEENEFAVPTNISGDKLDISAMLAAVDDPNISKKVNLLNGDGKQGALSVPLPQRIQQRLERKAAYEISKDEVNKWQDAVQQLRRAEHISFPLNPEVQHNESNVFIKEQPKALTEVESKVAEVLEKSDLAAPLKESTFEEIETAKMSPAEMKKRTAELRLMRELMFREERKAKRIKKIKSKAYHRIKKKELLRNKELIESDESDTEHDIARAKERMSLKHKTQGKWAKDMIKHGMTKDKETREEMEEMLRQGERLKEKILGRDGKEDSEDEDFDAIEKDYNSEDSEEERSKREKIGKTGVLNMAFMRNAEAREREANKEQLENLRSMQDGENTDLFGDDEIAKANVAINQGRRIYTPGTEESRDELVKINAEIAEEVQIDQSKSLVNRLRDGKKQTGTKSKSNSKKTNSSNEDATDSSNPWLNDSDDENQTKKSTKVHVVDQDSSKSSKAAHKIKKEMIKQSKKKSKSSKDDDVLLDLEDSNTLNIVDAYGGSDNEESVRTMFKQQDVIAEAFAGDDVVSKFEEEKRRVAIDEDDKEEDVTLPGWGDWAGAGAEKKKKRKFVKKIKGVVEKDKRRDKNLQNVIINEKVNKKNLKYQSSAVPFPFESREQYERSLRMPLGQEWTSRTSHQKMIKPRILTKASTVIDPLKAPFK</sequence>
<protein>
    <submittedName>
        <fullName evidence="5">U3 small nucleolar RNA-associated protein 14</fullName>
    </submittedName>
</protein>
<feature type="compositionally biased region" description="Low complexity" evidence="4">
    <location>
        <begin position="621"/>
        <end position="637"/>
    </location>
</feature>
<name>A0ABX6EVE4_KLUMA</name>
<evidence type="ECO:0000256" key="4">
    <source>
        <dbReference type="SAM" id="MobiDB-lite"/>
    </source>
</evidence>
<gene>
    <name evidence="5" type="primary">UTP14</name>
    <name evidence="5" type="ORF">FIM1_1521</name>
</gene>
<feature type="compositionally biased region" description="Basic and acidic residues" evidence="4">
    <location>
        <begin position="132"/>
        <end position="150"/>
    </location>
</feature>
<keyword evidence="6" id="KW-1185">Reference proteome</keyword>
<dbReference type="PANTHER" id="PTHR14150:SF12">
    <property type="entry name" value="U3 SMALL NUCLEOLAR RNA-ASSOCIATED PROTEIN 14 HOMOLOG A"/>
    <property type="match status" value="1"/>
</dbReference>
<evidence type="ECO:0000256" key="3">
    <source>
        <dbReference type="ARBA" id="ARBA00023242"/>
    </source>
</evidence>
<evidence type="ECO:0000313" key="5">
    <source>
        <dbReference type="EMBL" id="QGN14849.1"/>
    </source>
</evidence>
<dbReference type="Pfam" id="PF04615">
    <property type="entry name" value="Utp14"/>
    <property type="match status" value="1"/>
</dbReference>
<dbReference type="PANTHER" id="PTHR14150">
    <property type="entry name" value="U3 SMALL NUCLEOLAR RNA-ASSOCIATED PROTEIN 14"/>
    <property type="match status" value="1"/>
</dbReference>
<feature type="region of interest" description="Disordered" evidence="4">
    <location>
        <begin position="538"/>
        <end position="562"/>
    </location>
</feature>
<feature type="compositionally biased region" description="Acidic residues" evidence="4">
    <location>
        <begin position="174"/>
        <end position="200"/>
    </location>
</feature>
<keyword evidence="2" id="KW-0597">Phosphoprotein</keyword>
<feature type="compositionally biased region" description="Basic and acidic residues" evidence="4">
    <location>
        <begin position="538"/>
        <end position="548"/>
    </location>
</feature>
<feature type="compositionally biased region" description="Basic and acidic residues" evidence="4">
    <location>
        <begin position="457"/>
        <end position="491"/>
    </location>
</feature>